<dbReference type="NCBIfam" id="NF004837">
    <property type="entry name" value="PRK06187.1"/>
    <property type="match status" value="1"/>
</dbReference>
<dbReference type="Gene3D" id="3.40.50.12780">
    <property type="entry name" value="N-terminal domain of ligase-like"/>
    <property type="match status" value="1"/>
</dbReference>
<dbReference type="Proteomes" id="UP000214606">
    <property type="component" value="Chromosome"/>
</dbReference>
<accession>A0A223E4U0</accession>
<proteinExistence type="inferred from homology"/>
<feature type="domain" description="AMP-dependent synthetase/ligase" evidence="3">
    <location>
        <begin position="13"/>
        <end position="373"/>
    </location>
</feature>
<dbReference type="Pfam" id="PF13193">
    <property type="entry name" value="AMP-binding_C"/>
    <property type="match status" value="1"/>
</dbReference>
<dbReference type="InterPro" id="IPR000873">
    <property type="entry name" value="AMP-dep_synth/lig_dom"/>
</dbReference>
<dbReference type="KEGG" id="apak:AP3564_08280"/>
<sequence>MNNYLFSVYELVEHTVKAYKDKEVLYDLKNRLTYGEFFQEANRLAAGLKKLGINKGDRVAVCLPNWNETAVIFVAAAKIGAILVPFNPKYKHHEVEYILKNSEPKVLFVTEQFDENIGFKQAFQVVKTLISVRFEHPDLLSYQEVASSASEDAPAEKLDVNNDLFCLLYTSGTTGIPKGVMISHRAIVQSANIIAKTIRCTEKDVFIVPAPLFHIFGMAVNLFCAISCGARIILQEKYHPKETLKLIEQEKVTIKQGVPAMFIKELEQEDFEDYDLSSLRAGIVGASPIPPNKVKEIRERMGINLCQSYGITETGSVTATDYDEQDERVILETVGKPIEGVKLKIVDENRQELPPGEVGEIAIHSFGTMKGYYKMKEQTEQVLDKEGWFYTGDLGVLDEKGNLRFVGRKKEMIIRGGFNIYPQEVEAVLTKHPQVVEAAVIGLPDEVMGESVCAVIKLKKGAACTEEELKEFVKAQMASYKVPNKIIFTEDFPVTASGKIQKVRLKDQVMEKFNFNA</sequence>
<dbReference type="PANTHER" id="PTHR43201">
    <property type="entry name" value="ACYL-COA SYNTHETASE"/>
    <property type="match status" value="1"/>
</dbReference>
<dbReference type="PANTHER" id="PTHR43201:SF5">
    <property type="entry name" value="MEDIUM-CHAIN ACYL-COA LIGASE ACSF2, MITOCHONDRIAL"/>
    <property type="match status" value="1"/>
</dbReference>
<dbReference type="EMBL" id="CP017703">
    <property type="protein sequence ID" value="ASS90223.1"/>
    <property type="molecule type" value="Genomic_DNA"/>
</dbReference>
<reference evidence="5 6" key="1">
    <citation type="submission" date="2016-10" db="EMBL/GenBank/DDBJ databases">
        <title>The whole genome sequencing and assembly of Aeribacillus pallidus KCTC3564 strain.</title>
        <authorList>
            <person name="Lee Y.-J."/>
            <person name="Park M.-K."/>
            <person name="Yi H."/>
            <person name="Bahn Y.-S."/>
            <person name="Kim J.F."/>
            <person name="Lee D.-W."/>
        </authorList>
    </citation>
    <scope>NUCLEOTIDE SEQUENCE [LARGE SCALE GENOMIC DNA]</scope>
    <source>
        <strain evidence="5 6">KCTC3564</strain>
    </source>
</reference>
<dbReference type="FunFam" id="3.30.300.30:FF:000008">
    <property type="entry name" value="2,3-dihydroxybenzoate-AMP ligase"/>
    <property type="match status" value="1"/>
</dbReference>
<evidence type="ECO:0000259" key="3">
    <source>
        <dbReference type="Pfam" id="PF00501"/>
    </source>
</evidence>
<feature type="domain" description="AMP-binding enzyme C-terminal" evidence="4">
    <location>
        <begin position="424"/>
        <end position="499"/>
    </location>
</feature>
<dbReference type="SUPFAM" id="SSF56801">
    <property type="entry name" value="Acetyl-CoA synthetase-like"/>
    <property type="match status" value="1"/>
</dbReference>
<keyword evidence="2" id="KW-0436">Ligase</keyword>
<dbReference type="AlphaFoldDB" id="A0A223E4U0"/>
<dbReference type="RefSeq" id="WP_094245178.1">
    <property type="nucleotide sequence ID" value="NZ_CP017703.1"/>
</dbReference>
<dbReference type="PROSITE" id="PS00455">
    <property type="entry name" value="AMP_BINDING"/>
    <property type="match status" value="1"/>
</dbReference>
<dbReference type="InterPro" id="IPR025110">
    <property type="entry name" value="AMP-bd_C"/>
</dbReference>
<evidence type="ECO:0000256" key="1">
    <source>
        <dbReference type="ARBA" id="ARBA00006432"/>
    </source>
</evidence>
<dbReference type="InterPro" id="IPR045851">
    <property type="entry name" value="AMP-bd_C_sf"/>
</dbReference>
<evidence type="ECO:0000256" key="2">
    <source>
        <dbReference type="ARBA" id="ARBA00022598"/>
    </source>
</evidence>
<dbReference type="InterPro" id="IPR020845">
    <property type="entry name" value="AMP-binding_CS"/>
</dbReference>
<comment type="similarity">
    <text evidence="1">Belongs to the ATP-dependent AMP-binding enzyme family.</text>
</comment>
<organism evidence="5 6">
    <name type="scientific">Aeribacillus pallidus</name>
    <dbReference type="NCBI Taxonomy" id="33936"/>
    <lineage>
        <taxon>Bacteria</taxon>
        <taxon>Bacillati</taxon>
        <taxon>Bacillota</taxon>
        <taxon>Bacilli</taxon>
        <taxon>Bacillales</taxon>
        <taxon>Bacillaceae</taxon>
        <taxon>Aeribacillus</taxon>
    </lineage>
</organism>
<protein>
    <submittedName>
        <fullName evidence="5">Long-chain acyl-CoA synthetase</fullName>
    </submittedName>
</protein>
<gene>
    <name evidence="5" type="ORF">AP3564_08280</name>
</gene>
<evidence type="ECO:0000259" key="4">
    <source>
        <dbReference type="Pfam" id="PF13193"/>
    </source>
</evidence>
<name>A0A223E4U0_9BACI</name>
<dbReference type="GO" id="GO:0031956">
    <property type="term" value="F:medium-chain fatty acid-CoA ligase activity"/>
    <property type="evidence" value="ECO:0007669"/>
    <property type="project" value="TreeGrafter"/>
</dbReference>
<dbReference type="InterPro" id="IPR042099">
    <property type="entry name" value="ANL_N_sf"/>
</dbReference>
<evidence type="ECO:0000313" key="6">
    <source>
        <dbReference type="Proteomes" id="UP000214606"/>
    </source>
</evidence>
<evidence type="ECO:0000313" key="5">
    <source>
        <dbReference type="EMBL" id="ASS90223.1"/>
    </source>
</evidence>
<dbReference type="Gene3D" id="3.30.300.30">
    <property type="match status" value="1"/>
</dbReference>
<dbReference type="Pfam" id="PF00501">
    <property type="entry name" value="AMP-binding"/>
    <property type="match status" value="1"/>
</dbReference>
<dbReference type="GO" id="GO:0006631">
    <property type="term" value="P:fatty acid metabolic process"/>
    <property type="evidence" value="ECO:0007669"/>
    <property type="project" value="TreeGrafter"/>
</dbReference>